<evidence type="ECO:0000256" key="2">
    <source>
        <dbReference type="SAM" id="Phobius"/>
    </source>
</evidence>
<evidence type="ECO:0000313" key="4">
    <source>
        <dbReference type="EMBL" id="MEU8134570.1"/>
    </source>
</evidence>
<evidence type="ECO:0000313" key="5">
    <source>
        <dbReference type="Proteomes" id="UP001551482"/>
    </source>
</evidence>
<evidence type="ECO:0000259" key="3">
    <source>
        <dbReference type="Pfam" id="PF13731"/>
    </source>
</evidence>
<dbReference type="EMBL" id="JBEZFP010000028">
    <property type="protein sequence ID" value="MEU8134570.1"/>
    <property type="molecule type" value="Genomic_DNA"/>
</dbReference>
<sequence>MTYRPGQGTAALLGTVFAVAVTTAVLASFFLFPGSGCNGESCGDASEPTVVAVGEVTPSPTAPSTGDGSGGGTGPDGQPTGGTPQLPGSAPTTSAGSPTDGDLQFSAQVDMPPALEAQTGDPGGVSAMIHAGPLRVLTPSSAGSGFLKVDRTTSTAKGRLEPMLVQDFRGSHSGWTLTATMSDFSVPGGRTLDADKLAWEPKCGAHPGGEPYPSTAVPGSPVSAGRTALLCSAPALAGVTGGQFDVGADIRLPVPAGSTTSGSYTATLLLTLA</sequence>
<evidence type="ECO:0000256" key="1">
    <source>
        <dbReference type="SAM" id="MobiDB-lite"/>
    </source>
</evidence>
<comment type="caution">
    <text evidence="4">The sequence shown here is derived from an EMBL/GenBank/DDBJ whole genome shotgun (WGS) entry which is preliminary data.</text>
</comment>
<feature type="compositionally biased region" description="Low complexity" evidence="1">
    <location>
        <begin position="76"/>
        <end position="89"/>
    </location>
</feature>
<protein>
    <submittedName>
        <fullName evidence="4">WxL domain-containing protein</fullName>
    </submittedName>
</protein>
<dbReference type="Proteomes" id="UP001551482">
    <property type="component" value="Unassembled WGS sequence"/>
</dbReference>
<dbReference type="InterPro" id="IPR027994">
    <property type="entry name" value="WxL_dom"/>
</dbReference>
<gene>
    <name evidence="4" type="ORF">AB0C36_13775</name>
</gene>
<organism evidence="4 5">
    <name type="scientific">Streptodolium elevatio</name>
    <dbReference type="NCBI Taxonomy" id="3157996"/>
    <lineage>
        <taxon>Bacteria</taxon>
        <taxon>Bacillati</taxon>
        <taxon>Actinomycetota</taxon>
        <taxon>Actinomycetes</taxon>
        <taxon>Kitasatosporales</taxon>
        <taxon>Streptomycetaceae</taxon>
        <taxon>Streptodolium</taxon>
    </lineage>
</organism>
<keyword evidence="2" id="KW-0812">Transmembrane</keyword>
<keyword evidence="2" id="KW-0472">Membrane</keyword>
<dbReference type="RefSeq" id="WP_358353334.1">
    <property type="nucleotide sequence ID" value="NZ_JBEZFP010000028.1"/>
</dbReference>
<feature type="transmembrane region" description="Helical" evidence="2">
    <location>
        <begin position="12"/>
        <end position="32"/>
    </location>
</feature>
<dbReference type="Pfam" id="PF13731">
    <property type="entry name" value="WxL"/>
    <property type="match status" value="1"/>
</dbReference>
<accession>A0ABV3DFM7</accession>
<keyword evidence="2" id="KW-1133">Transmembrane helix</keyword>
<feature type="compositionally biased region" description="Low complexity" evidence="1">
    <location>
        <begin position="57"/>
        <end position="66"/>
    </location>
</feature>
<feature type="region of interest" description="Disordered" evidence="1">
    <location>
        <begin position="55"/>
        <end position="105"/>
    </location>
</feature>
<reference evidence="4 5" key="1">
    <citation type="submission" date="2024-06" db="EMBL/GenBank/DDBJ databases">
        <title>The Natural Products Discovery Center: Release of the First 8490 Sequenced Strains for Exploring Actinobacteria Biosynthetic Diversity.</title>
        <authorList>
            <person name="Kalkreuter E."/>
            <person name="Kautsar S.A."/>
            <person name="Yang D."/>
            <person name="Bader C.D."/>
            <person name="Teijaro C.N."/>
            <person name="Fluegel L."/>
            <person name="Davis C.M."/>
            <person name="Simpson J.R."/>
            <person name="Lauterbach L."/>
            <person name="Steele A.D."/>
            <person name="Gui C."/>
            <person name="Meng S."/>
            <person name="Li G."/>
            <person name="Viehrig K."/>
            <person name="Ye F."/>
            <person name="Su P."/>
            <person name="Kiefer A.F."/>
            <person name="Nichols A."/>
            <person name="Cepeda A.J."/>
            <person name="Yan W."/>
            <person name="Fan B."/>
            <person name="Jiang Y."/>
            <person name="Adhikari A."/>
            <person name="Zheng C.-J."/>
            <person name="Schuster L."/>
            <person name="Cowan T.M."/>
            <person name="Smanski M.J."/>
            <person name="Chevrette M.G."/>
            <person name="De Carvalho L.P.S."/>
            <person name="Shen B."/>
        </authorList>
    </citation>
    <scope>NUCLEOTIDE SEQUENCE [LARGE SCALE GENOMIC DNA]</scope>
    <source>
        <strain evidence="4 5">NPDC048946</strain>
    </source>
</reference>
<proteinExistence type="predicted"/>
<keyword evidence="5" id="KW-1185">Reference proteome</keyword>
<feature type="domain" description="WxL" evidence="3">
    <location>
        <begin position="163"/>
        <end position="272"/>
    </location>
</feature>
<name>A0ABV3DFM7_9ACTN</name>